<organism evidence="5 6">
    <name type="scientific">Pseudodesulfovibrio piezophilus (strain DSM 21447 / JCM 15486 / C1TLV30)</name>
    <name type="common">Desulfovibrio piezophilus</name>
    <dbReference type="NCBI Taxonomy" id="1322246"/>
    <lineage>
        <taxon>Bacteria</taxon>
        <taxon>Pseudomonadati</taxon>
        <taxon>Thermodesulfobacteriota</taxon>
        <taxon>Desulfovibrionia</taxon>
        <taxon>Desulfovibrionales</taxon>
        <taxon>Desulfovibrionaceae</taxon>
    </lineage>
</organism>
<feature type="binding site" evidence="2">
    <location>
        <position position="264"/>
    </location>
    <ligand>
        <name>substrate</name>
    </ligand>
</feature>
<dbReference type="Gene3D" id="3.90.650.10">
    <property type="entry name" value="PurM-like C-terminal domain"/>
    <property type="match status" value="1"/>
</dbReference>
<dbReference type="GO" id="GO:0005524">
    <property type="term" value="F:ATP binding"/>
    <property type="evidence" value="ECO:0007669"/>
    <property type="project" value="UniProtKB-UniRule"/>
</dbReference>
<feature type="binding site" evidence="2">
    <location>
        <position position="29"/>
    </location>
    <ligand>
        <name>Mg(2+)</name>
        <dbReference type="ChEBI" id="CHEBI:18420"/>
        <label>4</label>
    </ligand>
</feature>
<dbReference type="EC" id="2.7.4.16" evidence="2"/>
<feature type="binding site" evidence="2">
    <location>
        <position position="73"/>
    </location>
    <ligand>
        <name>Mg(2+)</name>
        <dbReference type="ChEBI" id="CHEBI:18420"/>
        <label>3</label>
    </ligand>
</feature>
<dbReference type="InterPro" id="IPR006283">
    <property type="entry name" value="ThiL-like"/>
</dbReference>
<feature type="binding site" evidence="2">
    <location>
        <position position="44"/>
    </location>
    <ligand>
        <name>Mg(2+)</name>
        <dbReference type="ChEBI" id="CHEBI:18420"/>
        <label>2</label>
    </ligand>
</feature>
<dbReference type="RefSeq" id="WP_015413667.1">
    <property type="nucleotide sequence ID" value="NC_020409.1"/>
</dbReference>
<feature type="binding site" evidence="2">
    <location>
        <position position="215"/>
    </location>
    <ligand>
        <name>Mg(2+)</name>
        <dbReference type="ChEBI" id="CHEBI:18420"/>
        <label>5</label>
    </ligand>
</feature>
<dbReference type="GO" id="GO:0000287">
    <property type="term" value="F:magnesium ion binding"/>
    <property type="evidence" value="ECO:0007669"/>
    <property type="project" value="UniProtKB-UniRule"/>
</dbReference>
<gene>
    <name evidence="2" type="primary">thiL</name>
    <name evidence="5" type="ordered locus">BN4_10374</name>
</gene>
<protein>
    <recommendedName>
        <fullName evidence="2">Thiamine-monophosphate kinase</fullName>
        <shortName evidence="2">TMP kinase</shortName>
        <shortName evidence="2">Thiamine-phosphate kinase</shortName>
        <ecNumber evidence="2">2.7.4.16</ecNumber>
    </recommendedName>
</protein>
<proteinExistence type="inferred from homology"/>
<keyword evidence="1 2" id="KW-0784">Thiamine biosynthesis</keyword>
<comment type="catalytic activity">
    <reaction evidence="2">
        <text>thiamine phosphate + ATP = thiamine diphosphate + ADP</text>
        <dbReference type="Rhea" id="RHEA:15913"/>
        <dbReference type="ChEBI" id="CHEBI:30616"/>
        <dbReference type="ChEBI" id="CHEBI:37575"/>
        <dbReference type="ChEBI" id="CHEBI:58937"/>
        <dbReference type="ChEBI" id="CHEBI:456216"/>
        <dbReference type="EC" id="2.7.4.16"/>
    </reaction>
</comment>
<dbReference type="InterPro" id="IPR036921">
    <property type="entry name" value="PurM-like_N_sf"/>
</dbReference>
<evidence type="ECO:0000259" key="3">
    <source>
        <dbReference type="Pfam" id="PF00586"/>
    </source>
</evidence>
<feature type="binding site" evidence="2">
    <location>
        <position position="310"/>
    </location>
    <ligand>
        <name>substrate</name>
    </ligand>
</feature>
<dbReference type="Proteomes" id="UP000011724">
    <property type="component" value="Chromosome"/>
</dbReference>
<feature type="domain" description="PurM-like N-terminal" evidence="3">
    <location>
        <begin position="27"/>
        <end position="137"/>
    </location>
</feature>
<dbReference type="HAMAP" id="MF_02128">
    <property type="entry name" value="TMP_kinase"/>
    <property type="match status" value="1"/>
</dbReference>
<feature type="binding site" evidence="2">
    <location>
        <position position="43"/>
    </location>
    <ligand>
        <name>Mg(2+)</name>
        <dbReference type="ChEBI" id="CHEBI:18420"/>
        <label>1</label>
    </ligand>
</feature>
<dbReference type="CDD" id="cd02194">
    <property type="entry name" value="ThiL"/>
    <property type="match status" value="1"/>
</dbReference>
<dbReference type="OrthoDB" id="9802811at2"/>
<dbReference type="GO" id="GO:0009229">
    <property type="term" value="P:thiamine diphosphate biosynthetic process"/>
    <property type="evidence" value="ECO:0007669"/>
    <property type="project" value="UniProtKB-UniRule"/>
</dbReference>
<comment type="caution">
    <text evidence="2">Lacks conserved residue(s) required for the propagation of feature annotation.</text>
</comment>
<dbReference type="PATRIC" id="fig|879567.3.peg.386"/>
<feature type="binding site" evidence="2">
    <location>
        <position position="42"/>
    </location>
    <ligand>
        <name>Mg(2+)</name>
        <dbReference type="ChEBI" id="CHEBI:18420"/>
        <label>4</label>
    </ligand>
</feature>
<dbReference type="SUPFAM" id="SSF55326">
    <property type="entry name" value="PurM N-terminal domain-like"/>
    <property type="match status" value="1"/>
</dbReference>
<feature type="binding site" evidence="2">
    <location>
        <position position="44"/>
    </location>
    <ligand>
        <name>Mg(2+)</name>
        <dbReference type="ChEBI" id="CHEBI:18420"/>
        <label>1</label>
    </ligand>
</feature>
<feature type="binding site" evidence="2">
    <location>
        <position position="121"/>
    </location>
    <ligand>
        <name>Mg(2+)</name>
        <dbReference type="ChEBI" id="CHEBI:18420"/>
        <label>1</label>
    </ligand>
</feature>
<feature type="binding site" evidence="2">
    <location>
        <position position="146"/>
    </location>
    <ligand>
        <name>ATP</name>
        <dbReference type="ChEBI" id="CHEBI:30616"/>
    </ligand>
</feature>
<feature type="binding site" evidence="2">
    <location>
        <begin position="120"/>
        <end position="121"/>
    </location>
    <ligand>
        <name>ATP</name>
        <dbReference type="ChEBI" id="CHEBI:30616"/>
    </ligand>
</feature>
<comment type="function">
    <text evidence="2">Catalyzes the ATP-dependent phosphorylation of thiamine-monophosphate (TMP) to form thiamine-pyrophosphate (TPP), the active form of vitamin B1.</text>
</comment>
<dbReference type="BioCyc" id="DPIE1322246:BN4_RS01940-MONOMER"/>
<reference evidence="5 6" key="1">
    <citation type="journal article" date="2013" name="PLoS ONE">
        <title>The first genomic and proteomic characterization of a deep-sea sulfate reducer: insights into the piezophilic lifestyle of Desulfovibrio piezophilus.</title>
        <authorList>
            <person name="Pradel N."/>
            <person name="Ji B."/>
            <person name="Gimenez G."/>
            <person name="Talla E."/>
            <person name="Lenoble P."/>
            <person name="Garel M."/>
            <person name="Tamburini C."/>
            <person name="Fourquet P."/>
            <person name="Lebrun R."/>
            <person name="Bertin P."/>
            <person name="Denis Y."/>
            <person name="Pophillat M."/>
            <person name="Barbe V."/>
            <person name="Ollivier B."/>
            <person name="Dolla A."/>
        </authorList>
    </citation>
    <scope>NUCLEOTIDE SEQUENCE [LARGE SCALE GENOMIC DNA]</scope>
    <source>
        <strain evidence="6">DSM 10523 / SB164P1</strain>
    </source>
</reference>
<dbReference type="EMBL" id="FO203427">
    <property type="protein sequence ID" value="CCH47612.1"/>
    <property type="molecule type" value="Genomic_DNA"/>
</dbReference>
<keyword evidence="2 5" id="KW-0418">Kinase</keyword>
<dbReference type="InterPro" id="IPR010918">
    <property type="entry name" value="PurM-like_C_dom"/>
</dbReference>
<evidence type="ECO:0000256" key="1">
    <source>
        <dbReference type="ARBA" id="ARBA00022977"/>
    </source>
</evidence>
<dbReference type="InterPro" id="IPR036676">
    <property type="entry name" value="PurM-like_C_sf"/>
</dbReference>
<reference evidence="6" key="2">
    <citation type="journal article" date="2013" name="Stand. Genomic Sci.">
        <title>Complete genome sequence of Desulfocapsa sulfexigens, a marine deltaproteobacterium specialized in disproportionating inorganic sulfur compounds.</title>
        <authorList>
            <person name="Finster K.W."/>
            <person name="Kjeldsen K.U."/>
            <person name="Kube M."/>
            <person name="Reinhardt R."/>
            <person name="Mussmann M."/>
            <person name="Amann R."/>
            <person name="Schreiber L."/>
        </authorList>
    </citation>
    <scope>NUCLEOTIDE SEQUENCE [LARGE SCALE GENOMIC DNA]</scope>
    <source>
        <strain evidence="6">DSM 10523 / SB164P1</strain>
    </source>
</reference>
<dbReference type="GO" id="GO:0009228">
    <property type="term" value="P:thiamine biosynthetic process"/>
    <property type="evidence" value="ECO:0007669"/>
    <property type="project" value="UniProtKB-KW"/>
</dbReference>
<comment type="similarity">
    <text evidence="2">Belongs to the thiamine-monophosphate kinase family.</text>
</comment>
<name>M1WQB7_PSEP2</name>
<feature type="binding site" evidence="2">
    <location>
        <position position="29"/>
    </location>
    <ligand>
        <name>Mg(2+)</name>
        <dbReference type="ChEBI" id="CHEBI:18420"/>
        <label>3</label>
    </ligand>
</feature>
<dbReference type="PIRSF" id="PIRSF005303">
    <property type="entry name" value="Thiam_monoph_kin"/>
    <property type="match status" value="1"/>
</dbReference>
<evidence type="ECO:0000313" key="5">
    <source>
        <dbReference type="EMBL" id="CCH47612.1"/>
    </source>
</evidence>
<evidence type="ECO:0000313" key="6">
    <source>
        <dbReference type="Proteomes" id="UP000011724"/>
    </source>
</evidence>
<feature type="binding site" evidence="2">
    <location>
        <position position="212"/>
    </location>
    <ligand>
        <name>Mg(2+)</name>
        <dbReference type="ChEBI" id="CHEBI:18420"/>
        <label>3</label>
    </ligand>
</feature>
<accession>M1WQB7</accession>
<feature type="binding site" evidence="2">
    <location>
        <position position="73"/>
    </location>
    <ligand>
        <name>Mg(2+)</name>
        <dbReference type="ChEBI" id="CHEBI:18420"/>
        <label>4</label>
    </ligand>
</feature>
<keyword evidence="2 5" id="KW-0808">Transferase</keyword>
<feature type="domain" description="PurM-like C-terminal" evidence="4">
    <location>
        <begin position="152"/>
        <end position="300"/>
    </location>
</feature>
<dbReference type="InterPro" id="IPR016188">
    <property type="entry name" value="PurM-like_N"/>
</dbReference>
<dbReference type="UniPathway" id="UPA00060">
    <property type="reaction ID" value="UER00142"/>
</dbReference>
<dbReference type="Pfam" id="PF00586">
    <property type="entry name" value="AIRS"/>
    <property type="match status" value="1"/>
</dbReference>
<comment type="pathway">
    <text evidence="2">Cofactor biosynthesis; thiamine diphosphate biosynthesis; thiamine diphosphate from thiamine phosphate: step 1/1.</text>
</comment>
<keyword evidence="2" id="KW-0547">Nucleotide-binding</keyword>
<keyword evidence="2" id="KW-0460">Magnesium</keyword>
<feature type="binding site" evidence="2">
    <location>
        <position position="73"/>
    </location>
    <ligand>
        <name>Mg(2+)</name>
        <dbReference type="ChEBI" id="CHEBI:18420"/>
        <label>2</label>
    </ligand>
</feature>
<dbReference type="PANTHER" id="PTHR30270">
    <property type="entry name" value="THIAMINE-MONOPHOSPHATE KINASE"/>
    <property type="match status" value="1"/>
</dbReference>
<evidence type="ECO:0000259" key="4">
    <source>
        <dbReference type="Pfam" id="PF02769"/>
    </source>
</evidence>
<keyword evidence="2" id="KW-0067">ATP-binding</keyword>
<sequence>MKSEQTFLELIDSFFPCDHDFIKLGRGDDCAVLTGNKDLCVSSDLFIEDIHFRQAYFSPEDIGYKALAVNISDIAAMGAKPIAFTMNIVAPPTLKNDFWKDFFKSMAILAKQNDIVLAGGDLSRGDKLMISITIFGIGGSTGFITRGNCHTGDILFTIGDLGLARTGLLALEKYGEKARTLFPAAVMAHLRPKPKVLIGTLLNAAGVKGLMDISDGLAQDLPRFLGADSGAELEIKEDSLNNDIKKFSEIIQHDPISFTLIGGEDYALLGAVSPFELGKAESVPGFSRIGTVTKAPGIIVNGNPFTGSGFDHFTKTETS</sequence>
<feature type="binding site" evidence="2">
    <location>
        <position position="214"/>
    </location>
    <ligand>
        <name>ATP</name>
        <dbReference type="ChEBI" id="CHEBI:30616"/>
    </ligand>
</feature>
<dbReference type="PANTHER" id="PTHR30270:SF0">
    <property type="entry name" value="THIAMINE-MONOPHOSPHATE KINASE"/>
    <property type="match status" value="1"/>
</dbReference>
<keyword evidence="2" id="KW-0479">Metal-binding</keyword>
<feature type="binding site" evidence="2">
    <location>
        <position position="51"/>
    </location>
    <ligand>
        <name>substrate</name>
    </ligand>
</feature>
<dbReference type="AlphaFoldDB" id="M1WQB7"/>
<dbReference type="eggNOG" id="COG0611">
    <property type="taxonomic scope" value="Bacteria"/>
</dbReference>
<comment type="miscellaneous">
    <text evidence="2">Reaction mechanism of ThiL seems to utilize a direct, inline transfer of the gamma-phosphate of ATP to TMP rather than a phosphorylated enzyme intermediate.</text>
</comment>
<dbReference type="GO" id="GO:0009030">
    <property type="term" value="F:thiamine-phosphate kinase activity"/>
    <property type="evidence" value="ECO:0007669"/>
    <property type="project" value="UniProtKB-UniRule"/>
</dbReference>
<keyword evidence="6" id="KW-1185">Reference proteome</keyword>
<dbReference type="HOGENOM" id="CLU_046964_1_1_7"/>
<dbReference type="Gene3D" id="3.30.1330.10">
    <property type="entry name" value="PurM-like, N-terminal domain"/>
    <property type="match status" value="1"/>
</dbReference>
<dbReference type="NCBIfam" id="TIGR01379">
    <property type="entry name" value="thiL"/>
    <property type="match status" value="1"/>
</dbReference>
<dbReference type="STRING" id="1322246.BN4_10374"/>
<dbReference type="KEGG" id="dpi:BN4_10374"/>
<dbReference type="Pfam" id="PF02769">
    <property type="entry name" value="AIRS_C"/>
    <property type="match status" value="1"/>
</dbReference>
<evidence type="ECO:0000256" key="2">
    <source>
        <dbReference type="HAMAP-Rule" id="MF_02128"/>
    </source>
</evidence>
<dbReference type="SUPFAM" id="SSF56042">
    <property type="entry name" value="PurM C-terminal domain-like"/>
    <property type="match status" value="1"/>
</dbReference>